<feature type="binding site" evidence="3">
    <location>
        <position position="136"/>
    </location>
    <ligand>
        <name>Fe cation</name>
        <dbReference type="ChEBI" id="CHEBI:24875"/>
    </ligand>
</feature>
<comment type="cofactor">
    <cofactor evidence="3">
        <name>Fe(2+)</name>
        <dbReference type="ChEBI" id="CHEBI:29033"/>
    </cofactor>
    <text evidence="3">Binds 1 Fe(2+) ion.</text>
</comment>
<dbReference type="RefSeq" id="WP_007155920.1">
    <property type="nucleotide sequence ID" value="NZ_CAUQIH010000005.1"/>
</dbReference>
<reference evidence="4 5" key="1">
    <citation type="submission" date="2020-08" db="EMBL/GenBank/DDBJ databases">
        <title>Genomic Encyclopedia of Type Strains, Phase IV (KMG-IV): sequencing the most valuable type-strain genomes for metagenomic binning, comparative biology and taxonomic classification.</title>
        <authorList>
            <person name="Goeker M."/>
        </authorList>
    </citation>
    <scope>NUCLEOTIDE SEQUENCE [LARGE SCALE GENOMIC DNA]</scope>
    <source>
        <strain evidence="4 5">DSM 17245</strain>
    </source>
</reference>
<dbReference type="CDD" id="cd00487">
    <property type="entry name" value="Pep_deformylase"/>
    <property type="match status" value="1"/>
</dbReference>
<dbReference type="HAMAP" id="MF_00163">
    <property type="entry name" value="Pep_deformylase"/>
    <property type="match status" value="1"/>
</dbReference>
<keyword evidence="3" id="KW-0479">Metal-binding</keyword>
<feature type="binding site" evidence="3">
    <location>
        <position position="132"/>
    </location>
    <ligand>
        <name>Fe cation</name>
        <dbReference type="ChEBI" id="CHEBI:24875"/>
    </ligand>
</feature>
<keyword evidence="3 4" id="KW-0378">Hydrolase</keyword>
<dbReference type="InterPro" id="IPR036821">
    <property type="entry name" value="Peptide_deformylase_sf"/>
</dbReference>
<comment type="catalytic activity">
    <reaction evidence="3">
        <text>N-terminal N-formyl-L-methionyl-[peptide] + H2O = N-terminal L-methionyl-[peptide] + formate</text>
        <dbReference type="Rhea" id="RHEA:24420"/>
        <dbReference type="Rhea" id="RHEA-COMP:10639"/>
        <dbReference type="Rhea" id="RHEA-COMP:10640"/>
        <dbReference type="ChEBI" id="CHEBI:15377"/>
        <dbReference type="ChEBI" id="CHEBI:15740"/>
        <dbReference type="ChEBI" id="CHEBI:49298"/>
        <dbReference type="ChEBI" id="CHEBI:64731"/>
        <dbReference type="EC" id="3.5.1.88"/>
    </reaction>
</comment>
<dbReference type="AlphaFoldDB" id="A0A7W9SFB9"/>
<dbReference type="SUPFAM" id="SSF56420">
    <property type="entry name" value="Peptide deformylase"/>
    <property type="match status" value="1"/>
</dbReference>
<comment type="similarity">
    <text evidence="1 3">Belongs to the polypeptide deformylase family.</text>
</comment>
<dbReference type="Pfam" id="PF01327">
    <property type="entry name" value="Pep_deformylase"/>
    <property type="match status" value="1"/>
</dbReference>
<dbReference type="PIRSF" id="PIRSF004749">
    <property type="entry name" value="Pep_def"/>
    <property type="match status" value="1"/>
</dbReference>
<dbReference type="InterPro" id="IPR023635">
    <property type="entry name" value="Peptide_deformylase"/>
</dbReference>
<dbReference type="NCBIfam" id="NF001159">
    <property type="entry name" value="PRK00150.1-3"/>
    <property type="match status" value="1"/>
</dbReference>
<dbReference type="NCBIfam" id="TIGR00079">
    <property type="entry name" value="pept_deformyl"/>
    <property type="match status" value="1"/>
</dbReference>
<dbReference type="GeneID" id="85013862"/>
<evidence type="ECO:0000313" key="5">
    <source>
        <dbReference type="Proteomes" id="UP000522163"/>
    </source>
</evidence>
<name>A0A7W9SFB9_9FIRM</name>
<evidence type="ECO:0000256" key="2">
    <source>
        <dbReference type="ARBA" id="ARBA00023004"/>
    </source>
</evidence>
<dbReference type="EMBL" id="JACHHH010000001">
    <property type="protein sequence ID" value="MBB6040330.1"/>
    <property type="molecule type" value="Genomic_DNA"/>
</dbReference>
<comment type="function">
    <text evidence="3">Removes the formyl group from the N-terminal Met of newly synthesized proteins. Requires at least a dipeptide for an efficient rate of reaction. N-terminal L-methionine is a prerequisite for activity but the enzyme has broad specificity at other positions.</text>
</comment>
<organism evidence="4 5">
    <name type="scientific">Oribacterium sinus</name>
    <dbReference type="NCBI Taxonomy" id="237576"/>
    <lineage>
        <taxon>Bacteria</taxon>
        <taxon>Bacillati</taxon>
        <taxon>Bacillota</taxon>
        <taxon>Clostridia</taxon>
        <taxon>Lachnospirales</taxon>
        <taxon>Lachnospiraceae</taxon>
        <taxon>Oribacterium</taxon>
    </lineage>
</organism>
<gene>
    <name evidence="3" type="primary">def</name>
    <name evidence="4" type="ORF">HNQ46_000291</name>
</gene>
<keyword evidence="2 3" id="KW-0408">Iron</keyword>
<comment type="caution">
    <text evidence="4">The sequence shown here is derived from an EMBL/GenBank/DDBJ whole genome shotgun (WGS) entry which is preliminary data.</text>
</comment>
<dbReference type="PANTHER" id="PTHR10458">
    <property type="entry name" value="PEPTIDE DEFORMYLASE"/>
    <property type="match status" value="1"/>
</dbReference>
<protein>
    <recommendedName>
        <fullName evidence="3">Peptide deformylase</fullName>
        <shortName evidence="3">PDF</shortName>
        <ecNumber evidence="3">3.5.1.88</ecNumber>
    </recommendedName>
    <alternativeName>
        <fullName evidence="3">Polypeptide deformylase</fullName>
    </alternativeName>
</protein>
<dbReference type="GO" id="GO:0042586">
    <property type="term" value="F:peptide deformylase activity"/>
    <property type="evidence" value="ECO:0007669"/>
    <property type="project" value="UniProtKB-UniRule"/>
</dbReference>
<feature type="binding site" evidence="3">
    <location>
        <position position="90"/>
    </location>
    <ligand>
        <name>Fe cation</name>
        <dbReference type="ChEBI" id="CHEBI:24875"/>
    </ligand>
</feature>
<evidence type="ECO:0000313" key="4">
    <source>
        <dbReference type="EMBL" id="MBB6040330.1"/>
    </source>
</evidence>
<evidence type="ECO:0000256" key="3">
    <source>
        <dbReference type="HAMAP-Rule" id="MF_00163"/>
    </source>
</evidence>
<evidence type="ECO:0000256" key="1">
    <source>
        <dbReference type="ARBA" id="ARBA00010759"/>
    </source>
</evidence>
<accession>A0A7W9SFB9</accession>
<dbReference type="Proteomes" id="UP000522163">
    <property type="component" value="Unassembled WGS sequence"/>
</dbReference>
<feature type="active site" evidence="3">
    <location>
        <position position="133"/>
    </location>
</feature>
<keyword evidence="3" id="KW-0648">Protein biosynthesis</keyword>
<dbReference type="EC" id="3.5.1.88" evidence="3"/>
<dbReference type="PANTHER" id="PTHR10458:SF22">
    <property type="entry name" value="PEPTIDE DEFORMYLASE"/>
    <property type="match status" value="1"/>
</dbReference>
<dbReference type="PRINTS" id="PR01576">
    <property type="entry name" value="PDEFORMYLASE"/>
</dbReference>
<dbReference type="Gene3D" id="3.90.45.10">
    <property type="entry name" value="Peptide deformylase"/>
    <property type="match status" value="1"/>
</dbReference>
<dbReference type="GO" id="GO:0006412">
    <property type="term" value="P:translation"/>
    <property type="evidence" value="ECO:0007669"/>
    <property type="project" value="UniProtKB-UniRule"/>
</dbReference>
<dbReference type="GO" id="GO:0046872">
    <property type="term" value="F:metal ion binding"/>
    <property type="evidence" value="ECO:0007669"/>
    <property type="project" value="UniProtKB-KW"/>
</dbReference>
<sequence>MAIRSIRKIGDSILEKKCKEIKEMTDKTRDLIQDMFETMYDANGVGLAAPQVGILKQLFVVDIGDGVRYVCINPKIEAVGEEEQCGEEGCLSVPGKEGKVTRPMNIHLEALDQNMEPFSLDASGFLARAFCHEYDHLQGVLYTEKVEGDLEDVQYEELEEEEMI</sequence>
<proteinExistence type="inferred from homology"/>